<sequence length="336" mass="39407">MNNRLPDSSLILYQTEDGQNCIEVRLINETVWLTQAQMSELFDKDKRTISEHIQNIFKEGELQIDSTVRKFRKVQKEGNRKVAREIDHYNLDVIISVGYRVSSHRGTQFRIWATARLKEYLIKGFVLDDDRLKRLGGGSYFDELLSRIRDIRSSEKVFWRKVLDIYATSIDYNPSTETSKNFFTTVQNKMHWAAHGYTAAEIIYSRVDAKKPNMGLTSWIGKYFNQADIGIAKNYLNEDELNILNRLVSMYLDFAELQALNHKTMHMKDWILKLDDFLRMTEKDILSHSGKISHDNAIEKAMNEYKKYRDQLITDTLSPVELHFFKAIKKIEKSLD</sequence>
<dbReference type="EMBL" id="LAZR01040956">
    <property type="protein sequence ID" value="KKL13196.1"/>
    <property type="molecule type" value="Genomic_DNA"/>
</dbReference>
<evidence type="ECO:0008006" key="2">
    <source>
        <dbReference type="Google" id="ProtNLM"/>
    </source>
</evidence>
<organism evidence="1">
    <name type="scientific">marine sediment metagenome</name>
    <dbReference type="NCBI Taxonomy" id="412755"/>
    <lineage>
        <taxon>unclassified sequences</taxon>
        <taxon>metagenomes</taxon>
        <taxon>ecological metagenomes</taxon>
    </lineage>
</organism>
<accession>A0A0F9D613</accession>
<dbReference type="PANTHER" id="PTHR35810">
    <property type="entry name" value="CYTOPLASMIC PROTEIN-RELATED"/>
    <property type="match status" value="1"/>
</dbReference>
<dbReference type="PIRSF" id="PIRSF015268">
    <property type="entry name" value="Virulence_RhuM"/>
    <property type="match status" value="1"/>
</dbReference>
<reference evidence="1" key="1">
    <citation type="journal article" date="2015" name="Nature">
        <title>Complex archaea that bridge the gap between prokaryotes and eukaryotes.</title>
        <authorList>
            <person name="Spang A."/>
            <person name="Saw J.H."/>
            <person name="Jorgensen S.L."/>
            <person name="Zaremba-Niedzwiedzka K."/>
            <person name="Martijn J."/>
            <person name="Lind A.E."/>
            <person name="van Eijk R."/>
            <person name="Schleper C."/>
            <person name="Guy L."/>
            <person name="Ettema T.J."/>
        </authorList>
    </citation>
    <scope>NUCLEOTIDE SEQUENCE</scope>
</reference>
<dbReference type="AlphaFoldDB" id="A0A0F9D613"/>
<evidence type="ECO:0000313" key="1">
    <source>
        <dbReference type="EMBL" id="KKL13196.1"/>
    </source>
</evidence>
<proteinExistence type="predicted"/>
<dbReference type="Pfam" id="PF13310">
    <property type="entry name" value="Virulence_RhuM"/>
    <property type="match status" value="1"/>
</dbReference>
<dbReference type="PANTHER" id="PTHR35810:SF1">
    <property type="entry name" value="CYTOPLASMIC PROTEIN"/>
    <property type="match status" value="1"/>
</dbReference>
<dbReference type="InterPro" id="IPR011204">
    <property type="entry name" value="Virulence_RhuM-like"/>
</dbReference>
<gene>
    <name evidence="1" type="ORF">LCGC14_2528180</name>
</gene>
<protein>
    <recommendedName>
        <fullName evidence="2">Bro-N domain-containing protein</fullName>
    </recommendedName>
</protein>
<comment type="caution">
    <text evidence="1">The sequence shown here is derived from an EMBL/GenBank/DDBJ whole genome shotgun (WGS) entry which is preliminary data.</text>
</comment>
<name>A0A0F9D613_9ZZZZ</name>